<proteinExistence type="predicted"/>
<dbReference type="PANTHER" id="PTHR34595:SF7">
    <property type="entry name" value="SLL1039 PROTEIN"/>
    <property type="match status" value="1"/>
</dbReference>
<dbReference type="InterPro" id="IPR051680">
    <property type="entry name" value="ATP-dep_Glu-Cys_Ligase-2"/>
</dbReference>
<gene>
    <name evidence="2" type="ORF">MGWOODY_Tha1345</name>
</gene>
<dbReference type="PANTHER" id="PTHR34595">
    <property type="entry name" value="BLR5612 PROTEIN"/>
    <property type="match status" value="1"/>
</dbReference>
<dbReference type="EMBL" id="CZQC01000061">
    <property type="protein sequence ID" value="CUS42063.1"/>
    <property type="molecule type" value="Genomic_DNA"/>
</dbReference>
<dbReference type="Pfam" id="PF04168">
    <property type="entry name" value="Alpha-E"/>
    <property type="match status" value="1"/>
</dbReference>
<accession>A0A160TDS9</accession>
<reference evidence="2" key="1">
    <citation type="submission" date="2015-10" db="EMBL/GenBank/DDBJ databases">
        <authorList>
            <person name="Gilbert D.G."/>
        </authorList>
    </citation>
    <scope>NUCLEOTIDE SEQUENCE</scope>
</reference>
<protein>
    <recommendedName>
        <fullName evidence="1">DUF403 domain-containing protein</fullName>
    </recommendedName>
</protein>
<evidence type="ECO:0000313" key="2">
    <source>
        <dbReference type="EMBL" id="CUS42063.1"/>
    </source>
</evidence>
<organism evidence="2">
    <name type="scientific">hydrothermal vent metagenome</name>
    <dbReference type="NCBI Taxonomy" id="652676"/>
    <lineage>
        <taxon>unclassified sequences</taxon>
        <taxon>metagenomes</taxon>
        <taxon>ecological metagenomes</taxon>
    </lineage>
</organism>
<sequence>MLSKVAERVYWAARYIERVESTARLVNIYDQLLFDMPRQVNFGWYNLIVINSLEQDFNDRYSVRDERNVVKFLLGDDTNPCSIVSSLQSIRENIRTTRDVIPAEAWEMVNELTQFVQENLNQGINRSNRHEFLDHVIKACQQIVGLMFVNMSRDEAWDMLMLGQNIERADMTTRNLDAAIAAILQVEDDEFAVNSRQIIWANVLRSLNADQPFRRAMRCSIKGAPVVHFLLADDHFPRAITYCLNTIIASAKALPKSKDVKREADALHKVVIASTNSESYGSSFRDDLNELQIAIQNLHQLIGRTWFLSEQ</sequence>
<name>A0A160TDS9_9ZZZZ</name>
<dbReference type="AlphaFoldDB" id="A0A160TDS9"/>
<evidence type="ECO:0000259" key="1">
    <source>
        <dbReference type="Pfam" id="PF04168"/>
    </source>
</evidence>
<feature type="domain" description="DUF403" evidence="1">
    <location>
        <begin position="1"/>
        <end position="307"/>
    </location>
</feature>
<dbReference type="InterPro" id="IPR007296">
    <property type="entry name" value="DUF403"/>
</dbReference>